<comment type="cofactor">
    <cofactor evidence="1">
        <name>heme b</name>
        <dbReference type="ChEBI" id="CHEBI:60344"/>
    </cofactor>
</comment>
<dbReference type="InterPro" id="IPR011577">
    <property type="entry name" value="Cyt_b561_bac/Ni-Hgenase"/>
</dbReference>
<evidence type="ECO:0000256" key="2">
    <source>
        <dbReference type="ARBA" id="ARBA00004651"/>
    </source>
</evidence>
<comment type="subcellular location">
    <subcellularLocation>
        <location evidence="2">Cell membrane</location>
        <topology evidence="2">Multi-pass membrane protein</topology>
    </subcellularLocation>
</comment>
<evidence type="ECO:0000256" key="8">
    <source>
        <dbReference type="ARBA" id="ARBA00022982"/>
    </source>
</evidence>
<dbReference type="EMBL" id="POSP01000003">
    <property type="protein sequence ID" value="PND38544.1"/>
    <property type="molecule type" value="Genomic_DNA"/>
</dbReference>
<evidence type="ECO:0000256" key="13">
    <source>
        <dbReference type="SAM" id="Phobius"/>
    </source>
</evidence>
<dbReference type="RefSeq" id="WP_102768462.1">
    <property type="nucleotide sequence ID" value="NZ_POSP01000003.1"/>
</dbReference>
<evidence type="ECO:0000256" key="5">
    <source>
        <dbReference type="ARBA" id="ARBA00022617"/>
    </source>
</evidence>
<dbReference type="GO" id="GO:0020037">
    <property type="term" value="F:heme binding"/>
    <property type="evidence" value="ECO:0007669"/>
    <property type="project" value="TreeGrafter"/>
</dbReference>
<dbReference type="GO" id="GO:0032259">
    <property type="term" value="P:methylation"/>
    <property type="evidence" value="ECO:0007669"/>
    <property type="project" value="UniProtKB-KW"/>
</dbReference>
<evidence type="ECO:0000259" key="14">
    <source>
        <dbReference type="Pfam" id="PF01292"/>
    </source>
</evidence>
<accession>A0A2N8KYM2</accession>
<evidence type="ECO:0000256" key="11">
    <source>
        <dbReference type="ARBA" id="ARBA00023136"/>
    </source>
</evidence>
<evidence type="ECO:0000313" key="16">
    <source>
        <dbReference type="Proteomes" id="UP000235916"/>
    </source>
</evidence>
<keyword evidence="15" id="KW-0808">Transferase</keyword>
<keyword evidence="7" id="KW-0479">Metal-binding</keyword>
<organism evidence="15 16">
    <name type="scientific">Kinneretia aquatilis</name>
    <dbReference type="NCBI Taxonomy" id="2070761"/>
    <lineage>
        <taxon>Bacteria</taxon>
        <taxon>Pseudomonadati</taxon>
        <taxon>Pseudomonadota</taxon>
        <taxon>Betaproteobacteria</taxon>
        <taxon>Burkholderiales</taxon>
        <taxon>Sphaerotilaceae</taxon>
        <taxon>Roseateles</taxon>
    </lineage>
</organism>
<dbReference type="GO" id="GO:0022904">
    <property type="term" value="P:respiratory electron transport chain"/>
    <property type="evidence" value="ECO:0007669"/>
    <property type="project" value="InterPro"/>
</dbReference>
<reference evidence="15 16" key="1">
    <citation type="submission" date="2018-01" db="EMBL/GenBank/DDBJ databases">
        <title>Draft genome sequence of Paucibacter aquatile CR182 isolated from freshwater of the Nakdong River.</title>
        <authorList>
            <person name="Choi A."/>
            <person name="Chung E.J."/>
        </authorList>
    </citation>
    <scope>NUCLEOTIDE SEQUENCE [LARGE SCALE GENOMIC DNA]</scope>
    <source>
        <strain evidence="15 16">CR182</strain>
    </source>
</reference>
<dbReference type="Proteomes" id="UP000235916">
    <property type="component" value="Unassembled WGS sequence"/>
</dbReference>
<gene>
    <name evidence="15" type="ORF">C1O66_14105</name>
</gene>
<dbReference type="PANTHER" id="PTHR30529:SF7">
    <property type="entry name" value="CYTOCHROME B561 BACTERIAL_NI-HYDROGENASE DOMAIN-CONTAINING PROTEIN"/>
    <property type="match status" value="1"/>
</dbReference>
<feature type="transmembrane region" description="Helical" evidence="13">
    <location>
        <begin position="155"/>
        <end position="176"/>
    </location>
</feature>
<keyword evidence="10" id="KW-0408">Iron</keyword>
<evidence type="ECO:0000256" key="10">
    <source>
        <dbReference type="ARBA" id="ARBA00023004"/>
    </source>
</evidence>
<keyword evidence="4" id="KW-1003">Cell membrane</keyword>
<sequence length="192" mass="20573">MNPQAIHEHNSAPLSAPTRALHWILALAMIGLTAVGLYMAEFEAWALYPIHKSIGLLVLPLALARAAWRLKEGWPPAASPATALQQTLAKAVHGLLLLCTLAMPISGMTFSGGSGHGFGIFGLTLMHHNADPQRPGEVLPLHEGLSQLAQSVHSALGYLLIALLLLHVAGALKHHLLDRDATLLRMLGRSER</sequence>
<keyword evidence="11 13" id="KW-0472">Membrane</keyword>
<dbReference type="AlphaFoldDB" id="A0A2N8KYM2"/>
<feature type="domain" description="Cytochrome b561 bacterial/Ni-hydrogenase" evidence="14">
    <location>
        <begin position="15"/>
        <end position="188"/>
    </location>
</feature>
<dbReference type="GO" id="GO:0046872">
    <property type="term" value="F:metal ion binding"/>
    <property type="evidence" value="ECO:0007669"/>
    <property type="project" value="UniProtKB-KW"/>
</dbReference>
<dbReference type="Pfam" id="PF01292">
    <property type="entry name" value="Ni_hydr_CYTB"/>
    <property type="match status" value="1"/>
</dbReference>
<evidence type="ECO:0000256" key="1">
    <source>
        <dbReference type="ARBA" id="ARBA00001970"/>
    </source>
</evidence>
<dbReference type="GO" id="GO:0008168">
    <property type="term" value="F:methyltransferase activity"/>
    <property type="evidence" value="ECO:0007669"/>
    <property type="project" value="UniProtKB-KW"/>
</dbReference>
<evidence type="ECO:0000256" key="9">
    <source>
        <dbReference type="ARBA" id="ARBA00022989"/>
    </source>
</evidence>
<dbReference type="InterPro" id="IPR052168">
    <property type="entry name" value="Cytochrome_b561_oxidase"/>
</dbReference>
<evidence type="ECO:0000313" key="15">
    <source>
        <dbReference type="EMBL" id="PND38544.1"/>
    </source>
</evidence>
<evidence type="ECO:0000256" key="6">
    <source>
        <dbReference type="ARBA" id="ARBA00022692"/>
    </source>
</evidence>
<keyword evidence="6 13" id="KW-0812">Transmembrane</keyword>
<keyword evidence="8" id="KW-0249">Electron transport</keyword>
<keyword evidence="9 13" id="KW-1133">Transmembrane helix</keyword>
<dbReference type="InterPro" id="IPR016174">
    <property type="entry name" value="Di-haem_cyt_TM"/>
</dbReference>
<evidence type="ECO:0000256" key="3">
    <source>
        <dbReference type="ARBA" id="ARBA00022448"/>
    </source>
</evidence>
<keyword evidence="15" id="KW-0489">Methyltransferase</keyword>
<feature type="transmembrane region" description="Helical" evidence="13">
    <location>
        <begin position="88"/>
        <end position="110"/>
    </location>
</feature>
<comment type="caution">
    <text evidence="15">The sequence shown here is derived from an EMBL/GenBank/DDBJ whole genome shotgun (WGS) entry which is preliminary data.</text>
</comment>
<keyword evidence="3" id="KW-0813">Transport</keyword>
<comment type="similarity">
    <text evidence="12">Belongs to the cytochrome b561 family.</text>
</comment>
<keyword evidence="5" id="KW-0349">Heme</keyword>
<keyword evidence="16" id="KW-1185">Reference proteome</keyword>
<dbReference type="GO" id="GO:0005886">
    <property type="term" value="C:plasma membrane"/>
    <property type="evidence" value="ECO:0007669"/>
    <property type="project" value="UniProtKB-SubCell"/>
</dbReference>
<dbReference type="SUPFAM" id="SSF81342">
    <property type="entry name" value="Transmembrane di-heme cytochromes"/>
    <property type="match status" value="1"/>
</dbReference>
<dbReference type="Gene3D" id="1.20.950.20">
    <property type="entry name" value="Transmembrane di-heme cytochromes, Chain C"/>
    <property type="match status" value="1"/>
</dbReference>
<protein>
    <submittedName>
        <fullName evidence="15">RNA methyltransferase</fullName>
    </submittedName>
</protein>
<evidence type="ECO:0000256" key="4">
    <source>
        <dbReference type="ARBA" id="ARBA00022475"/>
    </source>
</evidence>
<name>A0A2N8KYM2_9BURK</name>
<dbReference type="GO" id="GO:0009055">
    <property type="term" value="F:electron transfer activity"/>
    <property type="evidence" value="ECO:0007669"/>
    <property type="project" value="InterPro"/>
</dbReference>
<feature type="transmembrane region" description="Helical" evidence="13">
    <location>
        <begin position="20"/>
        <end position="40"/>
    </location>
</feature>
<evidence type="ECO:0000256" key="12">
    <source>
        <dbReference type="ARBA" id="ARBA00037975"/>
    </source>
</evidence>
<evidence type="ECO:0000256" key="7">
    <source>
        <dbReference type="ARBA" id="ARBA00022723"/>
    </source>
</evidence>
<dbReference type="OrthoDB" id="8536275at2"/>
<proteinExistence type="inferred from homology"/>
<dbReference type="PANTHER" id="PTHR30529">
    <property type="entry name" value="CYTOCHROME B561"/>
    <property type="match status" value="1"/>
</dbReference>